<dbReference type="AlphaFoldDB" id="D8SJX5"/>
<evidence type="ECO:0000256" key="6">
    <source>
        <dbReference type="ARBA" id="ARBA00023157"/>
    </source>
</evidence>
<dbReference type="Gramene" id="EFJ15237">
    <property type="protein sequence ID" value="EFJ15237"/>
    <property type="gene ID" value="SELMODRAFT_119068"/>
</dbReference>
<dbReference type="OrthoDB" id="1882119at2759"/>
<evidence type="ECO:0000256" key="10">
    <source>
        <dbReference type="RuleBase" id="RU004374"/>
    </source>
</evidence>
<evidence type="ECO:0000256" key="2">
    <source>
        <dbReference type="ARBA" id="ARBA00022540"/>
    </source>
</evidence>
<accession>D8SJX5</accession>
<dbReference type="GO" id="GO:0000340">
    <property type="term" value="F:RNA 7-methylguanosine cap binding"/>
    <property type="evidence" value="ECO:0000318"/>
    <property type="project" value="GO_Central"/>
</dbReference>
<dbReference type="OMA" id="VKPRICL"/>
<name>D8SJX5_SELML</name>
<dbReference type="FunCoup" id="D8SJX5">
    <property type="interactions" value="3874"/>
</dbReference>
<dbReference type="InterPro" id="IPR019770">
    <property type="entry name" value="TIF_eIF_4E_CS"/>
</dbReference>
<reference evidence="12 13" key="1">
    <citation type="journal article" date="2011" name="Science">
        <title>The Selaginella genome identifies genetic changes associated with the evolution of vascular plants.</title>
        <authorList>
            <person name="Banks J.A."/>
            <person name="Nishiyama T."/>
            <person name="Hasebe M."/>
            <person name="Bowman J.L."/>
            <person name="Gribskov M."/>
            <person name="dePamphilis C."/>
            <person name="Albert V.A."/>
            <person name="Aono N."/>
            <person name="Aoyama T."/>
            <person name="Ambrose B.A."/>
            <person name="Ashton N.W."/>
            <person name="Axtell M.J."/>
            <person name="Barker E."/>
            <person name="Barker M.S."/>
            <person name="Bennetzen J.L."/>
            <person name="Bonawitz N.D."/>
            <person name="Chapple C."/>
            <person name="Cheng C."/>
            <person name="Correa L.G."/>
            <person name="Dacre M."/>
            <person name="DeBarry J."/>
            <person name="Dreyer I."/>
            <person name="Elias M."/>
            <person name="Engstrom E.M."/>
            <person name="Estelle M."/>
            <person name="Feng L."/>
            <person name="Finet C."/>
            <person name="Floyd S.K."/>
            <person name="Frommer W.B."/>
            <person name="Fujita T."/>
            <person name="Gramzow L."/>
            <person name="Gutensohn M."/>
            <person name="Harholt J."/>
            <person name="Hattori M."/>
            <person name="Heyl A."/>
            <person name="Hirai T."/>
            <person name="Hiwatashi Y."/>
            <person name="Ishikawa M."/>
            <person name="Iwata M."/>
            <person name="Karol K.G."/>
            <person name="Koehler B."/>
            <person name="Kolukisaoglu U."/>
            <person name="Kubo M."/>
            <person name="Kurata T."/>
            <person name="Lalonde S."/>
            <person name="Li K."/>
            <person name="Li Y."/>
            <person name="Litt A."/>
            <person name="Lyons E."/>
            <person name="Manning G."/>
            <person name="Maruyama T."/>
            <person name="Michael T.P."/>
            <person name="Mikami K."/>
            <person name="Miyazaki S."/>
            <person name="Morinaga S."/>
            <person name="Murata T."/>
            <person name="Mueller-Roeber B."/>
            <person name="Nelson D.R."/>
            <person name="Obara M."/>
            <person name="Oguri Y."/>
            <person name="Olmstead R.G."/>
            <person name="Onodera N."/>
            <person name="Petersen B.L."/>
            <person name="Pils B."/>
            <person name="Prigge M."/>
            <person name="Rensing S.A."/>
            <person name="Riano-Pachon D.M."/>
            <person name="Roberts A.W."/>
            <person name="Sato Y."/>
            <person name="Scheller H.V."/>
            <person name="Schulz B."/>
            <person name="Schulz C."/>
            <person name="Shakirov E.V."/>
            <person name="Shibagaki N."/>
            <person name="Shinohara N."/>
            <person name="Shippen D.E."/>
            <person name="Soerensen I."/>
            <person name="Sotooka R."/>
            <person name="Sugimoto N."/>
            <person name="Sugita M."/>
            <person name="Sumikawa N."/>
            <person name="Tanurdzic M."/>
            <person name="Theissen G."/>
            <person name="Ulvskov P."/>
            <person name="Wakazuki S."/>
            <person name="Weng J.K."/>
            <person name="Willats W.W."/>
            <person name="Wipf D."/>
            <person name="Wolf P.G."/>
            <person name="Yang L."/>
            <person name="Zimmer A.D."/>
            <person name="Zhu Q."/>
            <person name="Mitros T."/>
            <person name="Hellsten U."/>
            <person name="Loque D."/>
            <person name="Otillar R."/>
            <person name="Salamov A."/>
            <person name="Schmutz J."/>
            <person name="Shapiro H."/>
            <person name="Lindquist E."/>
            <person name="Lucas S."/>
            <person name="Rokhsar D."/>
            <person name="Grigoriev I.V."/>
        </authorList>
    </citation>
    <scope>NUCLEOTIDE SEQUENCE [LARGE SCALE GENOMIC DNA]</scope>
</reference>
<keyword evidence="5 10" id="KW-0648">Protein biosynthesis</keyword>
<evidence type="ECO:0000256" key="5">
    <source>
        <dbReference type="ARBA" id="ARBA00022917"/>
    </source>
</evidence>
<dbReference type="HOGENOM" id="CLU_043552_2_1_1"/>
<dbReference type="Pfam" id="PF01652">
    <property type="entry name" value="IF4E"/>
    <property type="match status" value="1"/>
</dbReference>
<evidence type="ECO:0000256" key="1">
    <source>
        <dbReference type="ARBA" id="ARBA00009860"/>
    </source>
</evidence>
<dbReference type="KEGG" id="smo:SELMODRAFT_236066"/>
<dbReference type="FunFam" id="3.30.760.10:FF:000003">
    <property type="entry name" value="Eukaryotic translation initiation factor 4E"/>
    <property type="match status" value="1"/>
</dbReference>
<dbReference type="SUPFAM" id="SSF55418">
    <property type="entry name" value="eIF4e-like"/>
    <property type="match status" value="1"/>
</dbReference>
<dbReference type="eggNOG" id="KOG1670">
    <property type="taxonomic scope" value="Eukaryota"/>
</dbReference>
<dbReference type="Gene3D" id="3.30.760.10">
    <property type="entry name" value="RNA Cap, Translation Initiation Factor Eif4e"/>
    <property type="match status" value="1"/>
</dbReference>
<proteinExistence type="inferred from homology"/>
<evidence type="ECO:0000313" key="12">
    <source>
        <dbReference type="EMBL" id="EFJ15237.1"/>
    </source>
</evidence>
<dbReference type="GO" id="GO:0006417">
    <property type="term" value="P:regulation of translation"/>
    <property type="evidence" value="ECO:0007669"/>
    <property type="project" value="UniProtKB-KW"/>
</dbReference>
<dbReference type="PANTHER" id="PTHR11960:SF8">
    <property type="entry name" value="EUKARYOTIC TRANSLATION INITIATION FACTOR 4E1-RELATED"/>
    <property type="match status" value="1"/>
</dbReference>
<dbReference type="STRING" id="88036.D8SJX5"/>
<keyword evidence="13" id="KW-1185">Reference proteome</keyword>
<comment type="similarity">
    <text evidence="1 10">Belongs to the eukaryotic initiation factor 4E family.</text>
</comment>
<keyword evidence="2 10" id="KW-0396">Initiation factor</keyword>
<dbReference type="KEGG" id="smo:SELMODRAFT_119068"/>
<dbReference type="GO" id="GO:0016281">
    <property type="term" value="C:eukaryotic translation initiation factor 4F complex"/>
    <property type="evidence" value="ECO:0000318"/>
    <property type="project" value="GO_Central"/>
</dbReference>
<dbReference type="Proteomes" id="UP000001514">
    <property type="component" value="Unassembled WGS sequence"/>
</dbReference>
<evidence type="ECO:0000256" key="8">
    <source>
        <dbReference type="ARBA" id="ARBA00032656"/>
    </source>
</evidence>
<evidence type="ECO:0000256" key="4">
    <source>
        <dbReference type="ARBA" id="ARBA00022884"/>
    </source>
</evidence>
<evidence type="ECO:0000313" key="13">
    <source>
        <dbReference type="Proteomes" id="UP000001514"/>
    </source>
</evidence>
<keyword evidence="6" id="KW-1015">Disulfide bond</keyword>
<sequence length="203" mass="23282">MPVDASEREEGEIVASPKSIVKEKHPLEHSWTFWFDNPSGKNKQQQWGSSLRPVYTVSTVEDFWCLYNNLVQPGRLISGADFHCFKEGIKPEWEDPRCANGGKWTAAPPRGSKQALDQFWLNTLLALIGEQFDEADEICGVVVSVRPRGDKLSLWTKTANNEAAQMSIGRQWKEFLEYQDRINFMFHEDAKRGDSKARNRYSV</sequence>
<dbReference type="Gramene" id="EFJ08394">
    <property type="protein sequence ID" value="EFJ08394"/>
    <property type="gene ID" value="SELMODRAFT_236066"/>
</dbReference>
<dbReference type="EMBL" id="GL377624">
    <property type="protein sequence ID" value="EFJ15237.1"/>
    <property type="molecule type" value="Genomic_DNA"/>
</dbReference>
<dbReference type="PROSITE" id="PS00813">
    <property type="entry name" value="IF4E"/>
    <property type="match status" value="1"/>
</dbReference>
<gene>
    <name evidence="12" type="ORF">SELMODRAFT_119068</name>
    <name evidence="11" type="ORF">SELMODRAFT_236066</name>
</gene>
<dbReference type="InterPro" id="IPR023398">
    <property type="entry name" value="TIF_eIF4e-like"/>
</dbReference>
<evidence type="ECO:0000256" key="3">
    <source>
        <dbReference type="ARBA" id="ARBA00022845"/>
    </source>
</evidence>
<dbReference type="InParanoid" id="D8SJX5"/>
<protein>
    <recommendedName>
        <fullName evidence="8">eIF-4F 25 kDa subunit</fullName>
    </recommendedName>
    <alternativeName>
        <fullName evidence="9">eIF-4F p26 subunit</fullName>
    </alternativeName>
    <alternativeName>
        <fullName evidence="7">mRNA cap-binding protein</fullName>
    </alternativeName>
</protein>
<keyword evidence="3" id="KW-0810">Translation regulation</keyword>
<dbReference type="PANTHER" id="PTHR11960">
    <property type="entry name" value="EUKARYOTIC TRANSLATION INITIATION FACTOR 4E RELATED"/>
    <property type="match status" value="1"/>
</dbReference>
<dbReference type="GO" id="GO:0003743">
    <property type="term" value="F:translation initiation factor activity"/>
    <property type="evidence" value="ECO:0000318"/>
    <property type="project" value="GO_Central"/>
</dbReference>
<organism evidence="13">
    <name type="scientific">Selaginella moellendorffii</name>
    <name type="common">Spikemoss</name>
    <dbReference type="NCBI Taxonomy" id="88036"/>
    <lineage>
        <taxon>Eukaryota</taxon>
        <taxon>Viridiplantae</taxon>
        <taxon>Streptophyta</taxon>
        <taxon>Embryophyta</taxon>
        <taxon>Tracheophyta</taxon>
        <taxon>Lycopodiopsida</taxon>
        <taxon>Selaginellales</taxon>
        <taxon>Selaginellaceae</taxon>
        <taxon>Selaginella</taxon>
    </lineage>
</organism>
<dbReference type="GO" id="GO:0006413">
    <property type="term" value="P:translational initiation"/>
    <property type="evidence" value="ECO:0000318"/>
    <property type="project" value="GO_Central"/>
</dbReference>
<evidence type="ECO:0000256" key="9">
    <source>
        <dbReference type="ARBA" id="ARBA00041713"/>
    </source>
</evidence>
<dbReference type="EMBL" id="GL377674">
    <property type="protein sequence ID" value="EFJ08394.1"/>
    <property type="molecule type" value="Genomic_DNA"/>
</dbReference>
<evidence type="ECO:0000313" key="11">
    <source>
        <dbReference type="EMBL" id="EFJ08394.1"/>
    </source>
</evidence>
<dbReference type="InterPro" id="IPR001040">
    <property type="entry name" value="TIF_eIF_4E"/>
</dbReference>
<evidence type="ECO:0000256" key="7">
    <source>
        <dbReference type="ARBA" id="ARBA00030245"/>
    </source>
</evidence>
<keyword evidence="4 10" id="KW-0694">RNA-binding</keyword>